<dbReference type="EC" id="3.1.3.16" evidence="2"/>
<evidence type="ECO:0000259" key="1">
    <source>
        <dbReference type="PROSITE" id="PS51746"/>
    </source>
</evidence>
<keyword evidence="2" id="KW-0378">Hydrolase</keyword>
<dbReference type="CDD" id="cd00143">
    <property type="entry name" value="PP2Cc"/>
    <property type="match status" value="1"/>
</dbReference>
<dbReference type="InterPro" id="IPR001932">
    <property type="entry name" value="PPM-type_phosphatase-like_dom"/>
</dbReference>
<dbReference type="SMART" id="SM00332">
    <property type="entry name" value="PP2Cc"/>
    <property type="match status" value="1"/>
</dbReference>
<sequence length="239" mass="24924">MPLPPTFSGAGMTHAGLVRERNEDAILTDPGGTLWAVADGMGGYGNGDVASDIVIETLSRVPEQALPGAALQASLREANDSICRAAARGAGSMGATAVALMIQNSVGTVAWVGDCRAYLLRGEALRLLTHDHTVVQDMVDRGLLDPAEGYHHPESHVVTRAVGYERDLEIDNISVPLVQGDRLLLCSDGLTTCLSDQDITSHMRQATGPQTLCTSLVTAALEKGAPDNVSVVAVFAGGP</sequence>
<dbReference type="Pfam" id="PF13672">
    <property type="entry name" value="PP2C_2"/>
    <property type="match status" value="1"/>
</dbReference>
<gene>
    <name evidence="2" type="ORF">ACFQFQ_27045</name>
</gene>
<dbReference type="SUPFAM" id="SSF81606">
    <property type="entry name" value="PP2C-like"/>
    <property type="match status" value="1"/>
</dbReference>
<dbReference type="InterPro" id="IPR036457">
    <property type="entry name" value="PPM-type-like_dom_sf"/>
</dbReference>
<dbReference type="Gene3D" id="3.60.40.10">
    <property type="entry name" value="PPM-type phosphatase domain"/>
    <property type="match status" value="1"/>
</dbReference>
<dbReference type="GO" id="GO:0004722">
    <property type="term" value="F:protein serine/threonine phosphatase activity"/>
    <property type="evidence" value="ECO:0007669"/>
    <property type="project" value="UniProtKB-EC"/>
</dbReference>
<dbReference type="SMART" id="SM00331">
    <property type="entry name" value="PP2C_SIG"/>
    <property type="match status" value="1"/>
</dbReference>
<proteinExistence type="predicted"/>
<organism evidence="2 3">
    <name type="scientific">Sulfitobacter porphyrae</name>
    <dbReference type="NCBI Taxonomy" id="1246864"/>
    <lineage>
        <taxon>Bacteria</taxon>
        <taxon>Pseudomonadati</taxon>
        <taxon>Pseudomonadota</taxon>
        <taxon>Alphaproteobacteria</taxon>
        <taxon>Rhodobacterales</taxon>
        <taxon>Roseobacteraceae</taxon>
        <taxon>Sulfitobacter</taxon>
    </lineage>
</organism>
<evidence type="ECO:0000313" key="2">
    <source>
        <dbReference type="EMBL" id="MFC6762359.1"/>
    </source>
</evidence>
<keyword evidence="3" id="KW-1185">Reference proteome</keyword>
<dbReference type="PROSITE" id="PS51746">
    <property type="entry name" value="PPM_2"/>
    <property type="match status" value="1"/>
</dbReference>
<reference evidence="3" key="1">
    <citation type="journal article" date="2019" name="Int. J. Syst. Evol. Microbiol.">
        <title>The Global Catalogue of Microorganisms (GCM) 10K type strain sequencing project: providing services to taxonomists for standard genome sequencing and annotation.</title>
        <authorList>
            <consortium name="The Broad Institute Genomics Platform"/>
            <consortium name="The Broad Institute Genome Sequencing Center for Infectious Disease"/>
            <person name="Wu L."/>
            <person name="Ma J."/>
        </authorList>
    </citation>
    <scope>NUCLEOTIDE SEQUENCE [LARGE SCALE GENOMIC DNA]</scope>
    <source>
        <strain evidence="3">CCUG 66188</strain>
    </source>
</reference>
<dbReference type="EMBL" id="JBHSWG010000004">
    <property type="protein sequence ID" value="MFC6762359.1"/>
    <property type="molecule type" value="Genomic_DNA"/>
</dbReference>
<evidence type="ECO:0000313" key="3">
    <source>
        <dbReference type="Proteomes" id="UP001596353"/>
    </source>
</evidence>
<accession>A0ABW2BBD1</accession>
<dbReference type="Proteomes" id="UP001596353">
    <property type="component" value="Unassembled WGS sequence"/>
</dbReference>
<dbReference type="PANTHER" id="PTHR13832:SF827">
    <property type="entry name" value="PROTEIN PHOSPHATASE 1L"/>
    <property type="match status" value="1"/>
</dbReference>
<protein>
    <submittedName>
        <fullName evidence="2">PP2C family protein-serine/threonine phosphatase</fullName>
        <ecNumber evidence="2">3.1.3.16</ecNumber>
    </submittedName>
</protein>
<comment type="caution">
    <text evidence="2">The sequence shown here is derived from an EMBL/GenBank/DDBJ whole genome shotgun (WGS) entry which is preliminary data.</text>
</comment>
<feature type="domain" description="PPM-type phosphatase" evidence="1">
    <location>
        <begin position="9"/>
        <end position="236"/>
    </location>
</feature>
<name>A0ABW2BBD1_9RHOB</name>
<dbReference type="PANTHER" id="PTHR13832">
    <property type="entry name" value="PROTEIN PHOSPHATASE 2C"/>
    <property type="match status" value="1"/>
</dbReference>
<dbReference type="InterPro" id="IPR015655">
    <property type="entry name" value="PP2C"/>
</dbReference>